<dbReference type="PROSITE" id="PS50089">
    <property type="entry name" value="ZF_RING_2"/>
    <property type="match status" value="1"/>
</dbReference>
<organism evidence="3">
    <name type="scientific">Mucor ambiguus</name>
    <dbReference type="NCBI Taxonomy" id="91626"/>
    <lineage>
        <taxon>Eukaryota</taxon>
        <taxon>Fungi</taxon>
        <taxon>Fungi incertae sedis</taxon>
        <taxon>Mucoromycota</taxon>
        <taxon>Mucoromycotina</taxon>
        <taxon>Mucoromycetes</taxon>
        <taxon>Mucorales</taxon>
        <taxon>Mucorineae</taxon>
        <taxon>Mucoraceae</taxon>
        <taxon>Mucor</taxon>
    </lineage>
</organism>
<dbReference type="EMBL" id="DF836344">
    <property type="protein sequence ID" value="GAN04125.1"/>
    <property type="molecule type" value="Genomic_DNA"/>
</dbReference>
<dbReference type="AlphaFoldDB" id="A0A0C9LTX1"/>
<dbReference type="InterPro" id="IPR013083">
    <property type="entry name" value="Znf_RING/FYVE/PHD"/>
</dbReference>
<dbReference type="Pfam" id="PF13639">
    <property type="entry name" value="zf-RING_2"/>
    <property type="match status" value="1"/>
</dbReference>
<reference evidence="3" key="1">
    <citation type="submission" date="2014-09" db="EMBL/GenBank/DDBJ databases">
        <title>Draft genome sequence of an oleaginous Mucoromycotina fungus Mucor ambiguus NBRC6742.</title>
        <authorList>
            <person name="Takeda I."/>
            <person name="Yamane N."/>
            <person name="Morita T."/>
            <person name="Tamano K."/>
            <person name="Machida M."/>
            <person name="Baker S."/>
            <person name="Koike H."/>
        </authorList>
    </citation>
    <scope>NUCLEOTIDE SEQUENCE</scope>
    <source>
        <strain evidence="3">NBRC 6742</strain>
    </source>
</reference>
<dbReference type="SUPFAM" id="SSF57850">
    <property type="entry name" value="RING/U-box"/>
    <property type="match status" value="1"/>
</dbReference>
<feature type="domain" description="RING-type" evidence="2">
    <location>
        <begin position="1"/>
        <end position="39"/>
    </location>
</feature>
<proteinExistence type="predicted"/>
<dbReference type="OrthoDB" id="2849579at2759"/>
<evidence type="ECO:0000313" key="3">
    <source>
        <dbReference type="EMBL" id="GAN04125.1"/>
    </source>
</evidence>
<dbReference type="Proteomes" id="UP000053815">
    <property type="component" value="Unassembled WGS sequence"/>
</dbReference>
<keyword evidence="1" id="KW-0863">Zinc-finger</keyword>
<gene>
    <name evidence="3" type="ORF">MAM1_0055c03585</name>
</gene>
<sequence>MCLDEVGESLLGFANCGHIFDKQCAMACLNTSDNCPICRKYVYNSNFNPQSFYRVYLSTDNSDAKSSGSTGECEEPKAKLKAANARLSILHTCLNNARQDICTVGEKFKDAMKASKLRFEKDQRDPFTQSEDLAESNGILKEQTVTKNALMSTQYYHSTRKSSCFFCKKQWPLHENDGEVDGWKTSPKNLDSLSHPQSRQQYHDLQAEYDCLVMVHREMIITNSGSTESGHVKMHIKNLEAQLKESKAKQDHLESLFGRTELVQQLAKDLVSGKQKRLKLEADLELVSVAKRVLFDQKNSIEESLNRALEAILTLQNQKEEDIIESIELQAKLTEATDAKLVLQKQLKSSKMSARRLQNAKEKAQTGNESIINKINILVVQYPLFENAFRGYIADRSNEDSDD</sequence>
<keyword evidence="1" id="KW-0479">Metal-binding</keyword>
<evidence type="ECO:0000313" key="4">
    <source>
        <dbReference type="Proteomes" id="UP000053815"/>
    </source>
</evidence>
<protein>
    <recommendedName>
        <fullName evidence="2">RING-type domain-containing protein</fullName>
    </recommendedName>
</protein>
<dbReference type="InterPro" id="IPR001841">
    <property type="entry name" value="Znf_RING"/>
</dbReference>
<evidence type="ECO:0000256" key="1">
    <source>
        <dbReference type="PROSITE-ProRule" id="PRU00175"/>
    </source>
</evidence>
<dbReference type="Gene3D" id="3.30.40.10">
    <property type="entry name" value="Zinc/RING finger domain, C3HC4 (zinc finger)"/>
    <property type="match status" value="1"/>
</dbReference>
<name>A0A0C9LTX1_9FUNG</name>
<keyword evidence="4" id="KW-1185">Reference proteome</keyword>
<dbReference type="GO" id="GO:0008270">
    <property type="term" value="F:zinc ion binding"/>
    <property type="evidence" value="ECO:0007669"/>
    <property type="project" value="UniProtKB-KW"/>
</dbReference>
<evidence type="ECO:0000259" key="2">
    <source>
        <dbReference type="PROSITE" id="PS50089"/>
    </source>
</evidence>
<keyword evidence="1" id="KW-0862">Zinc</keyword>
<accession>A0A0C9LTX1</accession>
<dbReference type="STRING" id="91626.A0A0C9LTX1"/>